<evidence type="ECO:0000313" key="3">
    <source>
        <dbReference type="Proteomes" id="UP000832034"/>
    </source>
</evidence>
<dbReference type="Gene3D" id="1.10.260.40">
    <property type="entry name" value="lambda repressor-like DNA-binding domains"/>
    <property type="match status" value="1"/>
</dbReference>
<dbReference type="PROSITE" id="PS50943">
    <property type="entry name" value="HTH_CROC1"/>
    <property type="match status" value="1"/>
</dbReference>
<evidence type="ECO:0000313" key="2">
    <source>
        <dbReference type="EMBL" id="UOO93373.1"/>
    </source>
</evidence>
<evidence type="ECO:0000259" key="1">
    <source>
        <dbReference type="PROSITE" id="PS50943"/>
    </source>
</evidence>
<gene>
    <name evidence="2" type="ORF">LVJ81_04920</name>
</gene>
<organism evidence="2 3">
    <name type="scientific">Vitreoscilla stercoraria</name>
    <dbReference type="NCBI Taxonomy" id="61"/>
    <lineage>
        <taxon>Bacteria</taxon>
        <taxon>Pseudomonadati</taxon>
        <taxon>Pseudomonadota</taxon>
        <taxon>Betaproteobacteria</taxon>
        <taxon>Neisseriales</taxon>
        <taxon>Neisseriaceae</taxon>
        <taxon>Vitreoscilla</taxon>
    </lineage>
</organism>
<dbReference type="InterPro" id="IPR001387">
    <property type="entry name" value="Cro/C1-type_HTH"/>
</dbReference>
<dbReference type="CDD" id="cd00093">
    <property type="entry name" value="HTH_XRE"/>
    <property type="match status" value="1"/>
</dbReference>
<proteinExistence type="predicted"/>
<feature type="domain" description="HTH cro/C1-type" evidence="1">
    <location>
        <begin position="52"/>
        <end position="86"/>
    </location>
</feature>
<dbReference type="SUPFAM" id="SSF47413">
    <property type="entry name" value="lambda repressor-like DNA-binding domains"/>
    <property type="match status" value="1"/>
</dbReference>
<keyword evidence="3" id="KW-1185">Reference proteome</keyword>
<accession>A0ABY4EDF1</accession>
<protein>
    <submittedName>
        <fullName evidence="2">Transcriptional regulator</fullName>
    </submittedName>
</protein>
<dbReference type="Proteomes" id="UP000832034">
    <property type="component" value="Chromosome"/>
</dbReference>
<name>A0ABY4EDF1_VITST</name>
<sequence>MANAAPHTVTPSKRKETENMRLSRLAGERLQKTRTALGIKIYQVVAAFPGRIQKSHLSEWEHGEKPIPMWALRELAMFYGVSTDYLLCATDSSSELKHSLEINEMLHTVGQHYWSLMASKISGSIGQHAAKLHCYEEAVNSGVVLVEQIDRMIELNRKYFESEVRNGARVESALGHAKAAFMQAQIAGRRHRLVELTLPTEIEDVMQARLDLEPHPSVLEK</sequence>
<dbReference type="InterPro" id="IPR010982">
    <property type="entry name" value="Lambda_DNA-bd_dom_sf"/>
</dbReference>
<dbReference type="EMBL" id="CP091512">
    <property type="protein sequence ID" value="UOO93373.1"/>
    <property type="molecule type" value="Genomic_DNA"/>
</dbReference>
<reference evidence="2" key="1">
    <citation type="submission" date="2021-12" db="EMBL/GenBank/DDBJ databases">
        <authorList>
            <person name="Veyrier F.J."/>
        </authorList>
    </citation>
    <scope>NUCLEOTIDE SEQUENCE</scope>
    <source>
        <strain evidence="2">SAG 1488-6</strain>
    </source>
</reference>
<reference evidence="2" key="2">
    <citation type="journal article" date="2022" name="Res Sq">
        <title>Evolution of multicellular longitudinally dividing oral cavity symbionts (Neisseriaceae).</title>
        <authorList>
            <person name="Nyongesa S."/>
            <person name="Weber P."/>
            <person name="Bernet E."/>
            <person name="Pullido F."/>
            <person name="Nieckarz M."/>
            <person name="Delaby M."/>
            <person name="Nieves C."/>
            <person name="Viehboeck T."/>
            <person name="Krause N."/>
            <person name="Rivera-Millot A."/>
            <person name="Nakamura A."/>
            <person name="Vischer N."/>
            <person name="VanNieuwenhze M."/>
            <person name="Brun Y."/>
            <person name="Cava F."/>
            <person name="Bulgheresi S."/>
            <person name="Veyrier F."/>
        </authorList>
    </citation>
    <scope>NUCLEOTIDE SEQUENCE</scope>
    <source>
        <strain evidence="2">SAG 1488-6</strain>
    </source>
</reference>
<dbReference type="RefSeq" id="WP_019959111.1">
    <property type="nucleotide sequence ID" value="NZ_CP091512.1"/>
</dbReference>